<sequence length="75" mass="8434">MLLMMNAVIKNFSGSDEDPTKNKTEVEEVEELLSIAGENVTFTLNANKTEILAIDNGTAPVKRKRRKSFKAFKLF</sequence>
<dbReference type="AlphaFoldDB" id="A0A4U5MEI0"/>
<reference evidence="1 2" key="2">
    <citation type="journal article" date="2019" name="G3 (Bethesda)">
        <title>Hybrid Assembly of the Genome of the Entomopathogenic Nematode Steinernema carpocapsae Identifies the X-Chromosome.</title>
        <authorList>
            <person name="Serra L."/>
            <person name="Macchietto M."/>
            <person name="Macias-Munoz A."/>
            <person name="McGill C.J."/>
            <person name="Rodriguez I.M."/>
            <person name="Rodriguez B."/>
            <person name="Murad R."/>
            <person name="Mortazavi A."/>
        </authorList>
    </citation>
    <scope>NUCLEOTIDE SEQUENCE [LARGE SCALE GENOMIC DNA]</scope>
    <source>
        <strain evidence="1 2">ALL</strain>
    </source>
</reference>
<evidence type="ECO:0000313" key="1">
    <source>
        <dbReference type="EMBL" id="TKR67293.1"/>
    </source>
</evidence>
<name>A0A4U5MEI0_STECR</name>
<dbReference type="Proteomes" id="UP000298663">
    <property type="component" value="Unassembled WGS sequence"/>
</dbReference>
<comment type="caution">
    <text evidence="1">The sequence shown here is derived from an EMBL/GenBank/DDBJ whole genome shotgun (WGS) entry which is preliminary data.</text>
</comment>
<protein>
    <submittedName>
        <fullName evidence="1">Uncharacterized protein</fullName>
    </submittedName>
</protein>
<keyword evidence="2" id="KW-1185">Reference proteome</keyword>
<gene>
    <name evidence="1" type="ORF">L596_023469</name>
</gene>
<organism evidence="1 2">
    <name type="scientific">Steinernema carpocapsae</name>
    <name type="common">Entomopathogenic nematode</name>
    <dbReference type="NCBI Taxonomy" id="34508"/>
    <lineage>
        <taxon>Eukaryota</taxon>
        <taxon>Metazoa</taxon>
        <taxon>Ecdysozoa</taxon>
        <taxon>Nematoda</taxon>
        <taxon>Chromadorea</taxon>
        <taxon>Rhabditida</taxon>
        <taxon>Tylenchina</taxon>
        <taxon>Panagrolaimomorpha</taxon>
        <taxon>Strongyloidoidea</taxon>
        <taxon>Steinernematidae</taxon>
        <taxon>Steinernema</taxon>
    </lineage>
</organism>
<proteinExistence type="predicted"/>
<reference evidence="1 2" key="1">
    <citation type="journal article" date="2015" name="Genome Biol.">
        <title>Comparative genomics of Steinernema reveals deeply conserved gene regulatory networks.</title>
        <authorList>
            <person name="Dillman A.R."/>
            <person name="Macchietto M."/>
            <person name="Porter C.F."/>
            <person name="Rogers A."/>
            <person name="Williams B."/>
            <person name="Antoshechkin I."/>
            <person name="Lee M.M."/>
            <person name="Goodwin Z."/>
            <person name="Lu X."/>
            <person name="Lewis E.E."/>
            <person name="Goodrich-Blair H."/>
            <person name="Stock S.P."/>
            <person name="Adams B.J."/>
            <person name="Sternberg P.W."/>
            <person name="Mortazavi A."/>
        </authorList>
    </citation>
    <scope>NUCLEOTIDE SEQUENCE [LARGE SCALE GENOMIC DNA]</scope>
    <source>
        <strain evidence="1 2">ALL</strain>
    </source>
</reference>
<dbReference type="EMBL" id="AZBU02000008">
    <property type="protein sequence ID" value="TKR67293.1"/>
    <property type="molecule type" value="Genomic_DNA"/>
</dbReference>
<accession>A0A4U5MEI0</accession>
<evidence type="ECO:0000313" key="2">
    <source>
        <dbReference type="Proteomes" id="UP000298663"/>
    </source>
</evidence>